<evidence type="ECO:0000313" key="3">
    <source>
        <dbReference type="Proteomes" id="UP001549086"/>
    </source>
</evidence>
<feature type="transmembrane region" description="Helical" evidence="1">
    <location>
        <begin position="21"/>
        <end position="41"/>
    </location>
</feature>
<proteinExistence type="predicted"/>
<dbReference type="Proteomes" id="UP001549086">
    <property type="component" value="Unassembled WGS sequence"/>
</dbReference>
<evidence type="ECO:0000256" key="1">
    <source>
        <dbReference type="SAM" id="Phobius"/>
    </source>
</evidence>
<gene>
    <name evidence="2" type="ORF">ABID23_001278</name>
</gene>
<protein>
    <submittedName>
        <fullName evidence="2">Uncharacterized protein</fullName>
    </submittedName>
</protein>
<evidence type="ECO:0000313" key="2">
    <source>
        <dbReference type="EMBL" id="MET3590177.1"/>
    </source>
</evidence>
<keyword evidence="1" id="KW-0472">Membrane</keyword>
<dbReference type="EMBL" id="JBEPLI010000015">
    <property type="protein sequence ID" value="MET3590177.1"/>
    <property type="molecule type" value="Genomic_DNA"/>
</dbReference>
<name>A0ABV2HIG5_9HYPH</name>
<keyword evidence="1" id="KW-1133">Transmembrane helix</keyword>
<dbReference type="RefSeq" id="WP_354190329.1">
    <property type="nucleotide sequence ID" value="NZ_JBEPLI010000015.1"/>
</dbReference>
<keyword evidence="3" id="KW-1185">Reference proteome</keyword>
<reference evidence="2 3" key="1">
    <citation type="submission" date="2024-06" db="EMBL/GenBank/DDBJ databases">
        <title>Genomic Encyclopedia of Type Strains, Phase IV (KMG-IV): sequencing the most valuable type-strain genomes for metagenomic binning, comparative biology and taxonomic classification.</title>
        <authorList>
            <person name="Goeker M."/>
        </authorList>
    </citation>
    <scope>NUCLEOTIDE SEQUENCE [LARGE SCALE GENOMIC DNA]</scope>
    <source>
        <strain evidence="2 3">DSM 23649</strain>
    </source>
</reference>
<accession>A0ABV2HIG5</accession>
<keyword evidence="1" id="KW-0812">Transmembrane</keyword>
<comment type="caution">
    <text evidence="2">The sequence shown here is derived from an EMBL/GenBank/DDBJ whole genome shotgun (WGS) entry which is preliminary data.</text>
</comment>
<organism evidence="2 3">
    <name type="scientific">Bartonella silvatica</name>
    <dbReference type="NCBI Taxonomy" id="357760"/>
    <lineage>
        <taxon>Bacteria</taxon>
        <taxon>Pseudomonadati</taxon>
        <taxon>Pseudomonadota</taxon>
        <taxon>Alphaproteobacteria</taxon>
        <taxon>Hyphomicrobiales</taxon>
        <taxon>Bartonellaceae</taxon>
        <taxon>Bartonella</taxon>
    </lineage>
</organism>
<sequence length="48" mass="5491">MAQRKAKKVAKSVDEKVVDGEQMIGASHLVVTCIIIAWFIFEWGKENW</sequence>